<dbReference type="Proteomes" id="UP001223586">
    <property type="component" value="Unassembled WGS sequence"/>
</dbReference>
<evidence type="ECO:0000313" key="2">
    <source>
        <dbReference type="Proteomes" id="UP001223586"/>
    </source>
</evidence>
<dbReference type="Pfam" id="PF08890">
    <property type="entry name" value="Phage_TAC_5"/>
    <property type="match status" value="1"/>
</dbReference>
<name>A0ABT9WRQ8_9BACI</name>
<keyword evidence="2" id="KW-1185">Reference proteome</keyword>
<reference evidence="1 2" key="1">
    <citation type="submission" date="2023-07" db="EMBL/GenBank/DDBJ databases">
        <title>Genomic Encyclopedia of Type Strains, Phase IV (KMG-IV): sequencing the most valuable type-strain genomes for metagenomic binning, comparative biology and taxonomic classification.</title>
        <authorList>
            <person name="Goeker M."/>
        </authorList>
    </citation>
    <scope>NUCLEOTIDE SEQUENCE [LARGE SCALE GENOMIC DNA]</scope>
    <source>
        <strain evidence="1 2">DSM 23837</strain>
    </source>
</reference>
<organism evidence="1 2">
    <name type="scientific">Bacillus chungangensis</name>
    <dbReference type="NCBI Taxonomy" id="587633"/>
    <lineage>
        <taxon>Bacteria</taxon>
        <taxon>Bacillati</taxon>
        <taxon>Bacillota</taxon>
        <taxon>Bacilli</taxon>
        <taxon>Bacillales</taxon>
        <taxon>Bacillaceae</taxon>
        <taxon>Bacillus</taxon>
    </lineage>
</organism>
<dbReference type="Gene3D" id="3.30.2220.30">
    <property type="match status" value="1"/>
</dbReference>
<evidence type="ECO:0008006" key="3">
    <source>
        <dbReference type="Google" id="ProtNLM"/>
    </source>
</evidence>
<dbReference type="EMBL" id="JAUSTT010000009">
    <property type="protein sequence ID" value="MDQ0175987.1"/>
    <property type="molecule type" value="Genomic_DNA"/>
</dbReference>
<dbReference type="InterPro" id="IPR014986">
    <property type="entry name" value="XkdN-like"/>
</dbReference>
<accession>A0ABT9WRQ8</accession>
<sequence length="140" mass="16031">MSDLQAFFAQNVQAEITEEFVISDRFKDENGKPIPWKLRGMDEIENEEIRKSATKRKKVKGRGYVTEIDDEEYINKLMVASVVYPNLKDAELQKSYGVIGAGMLLKKMLLSGEYGELAEKVKEINGYDKDMEDLKDEAKN</sequence>
<comment type="caution">
    <text evidence="1">The sequence shown here is derived from an EMBL/GenBank/DDBJ whole genome shotgun (WGS) entry which is preliminary data.</text>
</comment>
<gene>
    <name evidence="1" type="ORF">J2S08_001823</name>
</gene>
<dbReference type="InterPro" id="IPR038559">
    <property type="entry name" value="XkdN-like_sf"/>
</dbReference>
<dbReference type="RefSeq" id="WP_307228767.1">
    <property type="nucleotide sequence ID" value="NZ_JAUSTT010000009.1"/>
</dbReference>
<proteinExistence type="predicted"/>
<evidence type="ECO:0000313" key="1">
    <source>
        <dbReference type="EMBL" id="MDQ0175987.1"/>
    </source>
</evidence>
<protein>
    <recommendedName>
        <fullName evidence="3">Phage portal protein</fullName>
    </recommendedName>
</protein>